<dbReference type="CDD" id="cd03424">
    <property type="entry name" value="NUDIX_ADPRase_Nudt5_UGPPase_Nudt14"/>
    <property type="match status" value="1"/>
</dbReference>
<comment type="caution">
    <text evidence="4">The sequence shown here is derived from an EMBL/GenBank/DDBJ whole genome shotgun (WGS) entry which is preliminary data.</text>
</comment>
<dbReference type="GO" id="GO:0019693">
    <property type="term" value="P:ribose phosphate metabolic process"/>
    <property type="evidence" value="ECO:0007669"/>
    <property type="project" value="TreeGrafter"/>
</dbReference>
<dbReference type="EMBL" id="QNRX01000013">
    <property type="protein sequence ID" value="RBP61822.1"/>
    <property type="molecule type" value="Genomic_DNA"/>
</dbReference>
<dbReference type="PANTHER" id="PTHR11839">
    <property type="entry name" value="UDP/ADP-SUGAR PYROPHOSPHATASE"/>
    <property type="match status" value="1"/>
</dbReference>
<dbReference type="InterPro" id="IPR020084">
    <property type="entry name" value="NUDIX_hydrolase_CS"/>
</dbReference>
<dbReference type="PANTHER" id="PTHR11839:SF18">
    <property type="entry name" value="NUDIX HYDROLASE DOMAIN-CONTAINING PROTEIN"/>
    <property type="match status" value="1"/>
</dbReference>
<proteinExistence type="predicted"/>
<dbReference type="Proteomes" id="UP000253490">
    <property type="component" value="Unassembled WGS sequence"/>
</dbReference>
<reference evidence="4 5" key="1">
    <citation type="submission" date="2018-06" db="EMBL/GenBank/DDBJ databases">
        <title>Genomic Encyclopedia of Type Strains, Phase IV (KMG-IV): sequencing the most valuable type-strain genomes for metagenomic binning, comparative biology and taxonomic classification.</title>
        <authorList>
            <person name="Goeker M."/>
        </authorList>
    </citation>
    <scope>NUCLEOTIDE SEQUENCE [LARGE SCALE GENOMIC DNA]</scope>
    <source>
        <strain evidence="4 5">DSM 22112</strain>
    </source>
</reference>
<evidence type="ECO:0000256" key="2">
    <source>
        <dbReference type="ARBA" id="ARBA00022801"/>
    </source>
</evidence>
<dbReference type="Gene3D" id="3.90.79.10">
    <property type="entry name" value="Nucleoside Triphosphate Pyrophosphohydrolase"/>
    <property type="match status" value="1"/>
</dbReference>
<dbReference type="Pfam" id="PF00293">
    <property type="entry name" value="NUDIX"/>
    <property type="match status" value="1"/>
</dbReference>
<comment type="cofactor">
    <cofactor evidence="1">
        <name>Mg(2+)</name>
        <dbReference type="ChEBI" id="CHEBI:18420"/>
    </cofactor>
</comment>
<protein>
    <submittedName>
        <fullName evidence="4">ADP-ribose pyrophosphatase</fullName>
    </submittedName>
</protein>
<dbReference type="AlphaFoldDB" id="A0A366I4Z6"/>
<dbReference type="GO" id="GO:0016787">
    <property type="term" value="F:hydrolase activity"/>
    <property type="evidence" value="ECO:0007669"/>
    <property type="project" value="UniProtKB-KW"/>
</dbReference>
<keyword evidence="2" id="KW-0378">Hydrolase</keyword>
<dbReference type="PROSITE" id="PS00893">
    <property type="entry name" value="NUDIX_BOX"/>
    <property type="match status" value="1"/>
</dbReference>
<accession>A0A366I4Z6</accession>
<organism evidence="4 5">
    <name type="scientific">Alkalibaculum bacchi</name>
    <dbReference type="NCBI Taxonomy" id="645887"/>
    <lineage>
        <taxon>Bacteria</taxon>
        <taxon>Bacillati</taxon>
        <taxon>Bacillota</taxon>
        <taxon>Clostridia</taxon>
        <taxon>Eubacteriales</taxon>
        <taxon>Eubacteriaceae</taxon>
        <taxon>Alkalibaculum</taxon>
    </lineage>
</organism>
<evidence type="ECO:0000259" key="3">
    <source>
        <dbReference type="PROSITE" id="PS51462"/>
    </source>
</evidence>
<dbReference type="PROSITE" id="PS51462">
    <property type="entry name" value="NUDIX"/>
    <property type="match status" value="1"/>
</dbReference>
<feature type="domain" description="Nudix hydrolase" evidence="3">
    <location>
        <begin position="38"/>
        <end position="166"/>
    </location>
</feature>
<dbReference type="InterPro" id="IPR015797">
    <property type="entry name" value="NUDIX_hydrolase-like_dom_sf"/>
</dbReference>
<dbReference type="GO" id="GO:0006753">
    <property type="term" value="P:nucleoside phosphate metabolic process"/>
    <property type="evidence" value="ECO:0007669"/>
    <property type="project" value="TreeGrafter"/>
</dbReference>
<evidence type="ECO:0000313" key="5">
    <source>
        <dbReference type="Proteomes" id="UP000253490"/>
    </source>
</evidence>
<dbReference type="SUPFAM" id="SSF55811">
    <property type="entry name" value="Nudix"/>
    <property type="match status" value="1"/>
</dbReference>
<evidence type="ECO:0000256" key="1">
    <source>
        <dbReference type="ARBA" id="ARBA00001946"/>
    </source>
</evidence>
<dbReference type="FunFam" id="3.90.79.10:FF:000024">
    <property type="entry name" value="ADP-ribose pyrophosphatase"/>
    <property type="match status" value="1"/>
</dbReference>
<dbReference type="RefSeq" id="WP_207657446.1">
    <property type="nucleotide sequence ID" value="NZ_QNRX01000013.1"/>
</dbReference>
<evidence type="ECO:0000313" key="4">
    <source>
        <dbReference type="EMBL" id="RBP61822.1"/>
    </source>
</evidence>
<gene>
    <name evidence="4" type="ORF">DES36_11334</name>
</gene>
<dbReference type="GO" id="GO:0005829">
    <property type="term" value="C:cytosol"/>
    <property type="evidence" value="ECO:0007669"/>
    <property type="project" value="TreeGrafter"/>
</dbReference>
<dbReference type="InterPro" id="IPR000086">
    <property type="entry name" value="NUDIX_hydrolase_dom"/>
</dbReference>
<keyword evidence="5" id="KW-1185">Reference proteome</keyword>
<sequence length="171" mass="19051">MFEEKTIESKSIYEGKVVTLKVDKVQVHNGGQSSREIVVHPGGCAIVAVKDDKVILVRQFRKAIEQNILELPAGKLDPGEDPLECAVRELQEETGYIARNVKSLGSIYPTPGYSNEIIHLFYSDDLEPGEAHPDEHESIDIEKYSIDEVLDKVRKGEIRDGKTVAGILMSF</sequence>
<name>A0A366I4Z6_9FIRM</name>